<dbReference type="Gene3D" id="2.40.160.60">
    <property type="entry name" value="Outer membrane protein transport protein (OMPP1/FadL/TodX)"/>
    <property type="match status" value="1"/>
</dbReference>
<name>A0A3B7MU07_9BACT</name>
<reference evidence="2 3" key="1">
    <citation type="submission" date="2018-09" db="EMBL/GenBank/DDBJ databases">
        <title>Genome sequencing of strain 6GH32-13.</title>
        <authorList>
            <person name="Weon H.-Y."/>
            <person name="Heo J."/>
            <person name="Kwon S.-W."/>
        </authorList>
    </citation>
    <scope>NUCLEOTIDE SEQUENCE [LARGE SCALE GENOMIC DNA]</scope>
    <source>
        <strain evidence="2 3">5GH32-13</strain>
    </source>
</reference>
<evidence type="ECO:0008006" key="4">
    <source>
        <dbReference type="Google" id="ProtNLM"/>
    </source>
</evidence>
<gene>
    <name evidence="2" type="ORF">D3H65_21840</name>
</gene>
<dbReference type="AlphaFoldDB" id="A0A3B7MU07"/>
<evidence type="ECO:0000256" key="1">
    <source>
        <dbReference type="SAM" id="SignalP"/>
    </source>
</evidence>
<feature type="signal peptide" evidence="1">
    <location>
        <begin position="1"/>
        <end position="21"/>
    </location>
</feature>
<dbReference type="EMBL" id="CP032157">
    <property type="protein sequence ID" value="AXY76476.1"/>
    <property type="molecule type" value="Genomic_DNA"/>
</dbReference>
<protein>
    <recommendedName>
        <fullName evidence="4">Aromatic hydrocarbon degradation protein</fullName>
    </recommendedName>
</protein>
<accession>A0A3B7MU07</accession>
<dbReference type="OrthoDB" id="1491239at2"/>
<dbReference type="Proteomes" id="UP000263900">
    <property type="component" value="Chromosome"/>
</dbReference>
<proteinExistence type="predicted"/>
<sequence length="433" mass="48521">MYKKINLLGIVCLCWLSFAQAQTENSPYSRYGLGDVVPGQNMLNRGMGGVSAAYYDFNTVNFINPASYGRLQATTLDLGVEMVSRTLRANNPARKYNSYSPNISYIQLAFPLKKGGGWGLNLGLRPITRINYKIGQGERMYLGTPGDTFDISTLYEGNGGSYEAHIGTGVAITRDLTVGVNIGYTFGSKDYSTRKAILDTLAYYYKSNHETKTNFGGAMLNAGIQYTARLDKKNWLRFGAYGNLEAKYKGHRDIIRETFEYNSNSGAPQTIDSVYTEKDISGDVTYPASFGAGVIFDRLGKWQIGVDYAQQQWNNYQFFGNKDSVQNSWQLKIGAQLTPSGGKSYWNFVSYRAGFQFGQDYIKVDGDLPTWTLSAGIGFPMRKPAYTNQFSVINTVFEFGRRGDNKSLVRESFFRVGIGLSLSDIWFQKYKYD</sequence>
<feature type="chain" id="PRO_5017605217" description="Aromatic hydrocarbon degradation protein" evidence="1">
    <location>
        <begin position="22"/>
        <end position="433"/>
    </location>
</feature>
<organism evidence="2 3">
    <name type="scientific">Paraflavitalea soli</name>
    <dbReference type="NCBI Taxonomy" id="2315862"/>
    <lineage>
        <taxon>Bacteria</taxon>
        <taxon>Pseudomonadati</taxon>
        <taxon>Bacteroidota</taxon>
        <taxon>Chitinophagia</taxon>
        <taxon>Chitinophagales</taxon>
        <taxon>Chitinophagaceae</taxon>
        <taxon>Paraflavitalea</taxon>
    </lineage>
</organism>
<evidence type="ECO:0000313" key="2">
    <source>
        <dbReference type="EMBL" id="AXY76476.1"/>
    </source>
</evidence>
<keyword evidence="3" id="KW-1185">Reference proteome</keyword>
<dbReference type="KEGG" id="pseg:D3H65_21840"/>
<evidence type="ECO:0000313" key="3">
    <source>
        <dbReference type="Proteomes" id="UP000263900"/>
    </source>
</evidence>
<dbReference type="SUPFAM" id="SSF56935">
    <property type="entry name" value="Porins"/>
    <property type="match status" value="1"/>
</dbReference>
<keyword evidence="1" id="KW-0732">Signal</keyword>